<protein>
    <submittedName>
        <fullName evidence="3">Cupin domain-containing protein</fullName>
    </submittedName>
</protein>
<dbReference type="Proteomes" id="UP000783863">
    <property type="component" value="Unassembled WGS sequence"/>
</dbReference>
<keyword evidence="4" id="KW-1185">Reference proteome</keyword>
<evidence type="ECO:0000313" key="4">
    <source>
        <dbReference type="Proteomes" id="UP000783863"/>
    </source>
</evidence>
<dbReference type="InterPro" id="IPR051610">
    <property type="entry name" value="GPI/OXD"/>
</dbReference>
<evidence type="ECO:0000313" key="3">
    <source>
        <dbReference type="EMBL" id="MBX0302630.1"/>
    </source>
</evidence>
<keyword evidence="1" id="KW-0479">Metal-binding</keyword>
<dbReference type="SUPFAM" id="SSF51182">
    <property type="entry name" value="RmlC-like cupins"/>
    <property type="match status" value="1"/>
</dbReference>
<dbReference type="PANTHER" id="PTHR35848:SF9">
    <property type="entry name" value="SLL1358 PROTEIN"/>
    <property type="match status" value="1"/>
</dbReference>
<dbReference type="InterPro" id="IPR013096">
    <property type="entry name" value="Cupin_2"/>
</dbReference>
<organism evidence="3 4">
    <name type="scientific">Haloarcula salinisoli</name>
    <dbReference type="NCBI Taxonomy" id="2487746"/>
    <lineage>
        <taxon>Archaea</taxon>
        <taxon>Methanobacteriati</taxon>
        <taxon>Methanobacteriota</taxon>
        <taxon>Stenosarchaea group</taxon>
        <taxon>Halobacteria</taxon>
        <taxon>Halobacteriales</taxon>
        <taxon>Haloarculaceae</taxon>
        <taxon>Haloarcula</taxon>
    </lineage>
</organism>
<accession>A0A8J7YB01</accession>
<evidence type="ECO:0000256" key="1">
    <source>
        <dbReference type="ARBA" id="ARBA00022723"/>
    </source>
</evidence>
<dbReference type="Gene3D" id="2.60.120.10">
    <property type="entry name" value="Jelly Rolls"/>
    <property type="match status" value="1"/>
</dbReference>
<dbReference type="PANTHER" id="PTHR35848">
    <property type="entry name" value="OXALATE-BINDING PROTEIN"/>
    <property type="match status" value="1"/>
</dbReference>
<proteinExistence type="predicted"/>
<name>A0A8J7YB01_9EURY</name>
<sequence length="153" mass="16942">MEKVRIEDVEGRPGPAAVSRPLTDAVGATEMALNYYELAPGDSFAYGYHRHERQEELFVVQTGTVTFETEAGDVLVEGGEVIRFAPGEFQRGVNEGEERVVAFALGAPRDRGDTEIRRQCDDCGERTRHTIERTDDGTLARCLDCDGVTGRFE</sequence>
<dbReference type="GO" id="GO:0046872">
    <property type="term" value="F:metal ion binding"/>
    <property type="evidence" value="ECO:0007669"/>
    <property type="project" value="UniProtKB-KW"/>
</dbReference>
<dbReference type="InterPro" id="IPR014710">
    <property type="entry name" value="RmlC-like_jellyroll"/>
</dbReference>
<gene>
    <name evidence="3" type="ORF">EGD98_02970</name>
</gene>
<evidence type="ECO:0000259" key="2">
    <source>
        <dbReference type="Pfam" id="PF07883"/>
    </source>
</evidence>
<feature type="domain" description="Cupin type-2" evidence="2">
    <location>
        <begin position="35"/>
        <end position="103"/>
    </location>
</feature>
<dbReference type="Pfam" id="PF07883">
    <property type="entry name" value="Cupin_2"/>
    <property type="match status" value="1"/>
</dbReference>
<dbReference type="RefSeq" id="WP_220586864.1">
    <property type="nucleotide sequence ID" value="NZ_RKLQ01000001.1"/>
</dbReference>
<reference evidence="3" key="1">
    <citation type="submission" date="2021-06" db="EMBL/GenBank/DDBJ databases">
        <title>Halomicroarcula sp. F24A a new haloarchaeum isolated from saline soil.</title>
        <authorList>
            <person name="Duran-Viseras A."/>
            <person name="Sanchez-Porro C."/>
            <person name="Ventosa A."/>
        </authorList>
    </citation>
    <scope>NUCLEOTIDE SEQUENCE</scope>
    <source>
        <strain evidence="3">F24A</strain>
    </source>
</reference>
<dbReference type="InterPro" id="IPR011051">
    <property type="entry name" value="RmlC_Cupin_sf"/>
</dbReference>
<dbReference type="EMBL" id="RKLQ01000001">
    <property type="protein sequence ID" value="MBX0302630.1"/>
    <property type="molecule type" value="Genomic_DNA"/>
</dbReference>
<dbReference type="AlphaFoldDB" id="A0A8J7YB01"/>
<comment type="caution">
    <text evidence="3">The sequence shown here is derived from an EMBL/GenBank/DDBJ whole genome shotgun (WGS) entry which is preliminary data.</text>
</comment>